<dbReference type="HOGENOM" id="CLU_2638261_0_0_1"/>
<evidence type="ECO:0000313" key="2">
    <source>
        <dbReference type="Proteomes" id="UP000016922"/>
    </source>
</evidence>
<accession>S3DCE6</accession>
<keyword evidence="2" id="KW-1185">Reference proteome</keyword>
<sequence length="77" mass="8638">MVGSLQYHERIESTVPPVKKSGLGHGAAYLKQAWGRSNLVSVDLPEKSANCGYNNWTRDTALSNEKEHVVNPWTERK</sequence>
<reference evidence="1 2" key="1">
    <citation type="journal article" date="2013" name="BMC Genomics">
        <title>Genomics-driven discovery of the pneumocandin biosynthetic gene cluster in the fungus Glarea lozoyensis.</title>
        <authorList>
            <person name="Chen L."/>
            <person name="Yue Q."/>
            <person name="Zhang X."/>
            <person name="Xiang M."/>
            <person name="Wang C."/>
            <person name="Li S."/>
            <person name="Che Y."/>
            <person name="Ortiz-Lopez F.J."/>
            <person name="Bills G.F."/>
            <person name="Liu X."/>
            <person name="An Z."/>
        </authorList>
    </citation>
    <scope>NUCLEOTIDE SEQUENCE [LARGE SCALE GENOMIC DNA]</scope>
    <source>
        <strain evidence="2">ATCC 20868 / MF5171</strain>
    </source>
</reference>
<proteinExistence type="predicted"/>
<dbReference type="Proteomes" id="UP000016922">
    <property type="component" value="Unassembled WGS sequence"/>
</dbReference>
<organism evidence="1 2">
    <name type="scientific">Glarea lozoyensis (strain ATCC 20868 / MF5171)</name>
    <dbReference type="NCBI Taxonomy" id="1116229"/>
    <lineage>
        <taxon>Eukaryota</taxon>
        <taxon>Fungi</taxon>
        <taxon>Dikarya</taxon>
        <taxon>Ascomycota</taxon>
        <taxon>Pezizomycotina</taxon>
        <taxon>Leotiomycetes</taxon>
        <taxon>Helotiales</taxon>
        <taxon>Helotiaceae</taxon>
        <taxon>Glarea</taxon>
    </lineage>
</organism>
<gene>
    <name evidence="1" type="ORF">GLAREA_10448</name>
</gene>
<dbReference type="KEGG" id="glz:GLAREA_10448"/>
<dbReference type="RefSeq" id="XP_008078689.1">
    <property type="nucleotide sequence ID" value="XM_008080498.1"/>
</dbReference>
<evidence type="ECO:0000313" key="1">
    <source>
        <dbReference type="EMBL" id="EPE34754.1"/>
    </source>
</evidence>
<dbReference type="EMBL" id="KE145356">
    <property type="protein sequence ID" value="EPE34754.1"/>
    <property type="molecule type" value="Genomic_DNA"/>
</dbReference>
<name>S3DCE6_GLAL2</name>
<dbReference type="GeneID" id="19469495"/>
<protein>
    <submittedName>
        <fullName evidence="1">Uncharacterized protein</fullName>
    </submittedName>
</protein>
<dbReference type="AlphaFoldDB" id="S3DCE6"/>